<dbReference type="RefSeq" id="WP_256536799.1">
    <property type="nucleotide sequence ID" value="NZ_JANHOH010000001.1"/>
</dbReference>
<sequence length="195" mass="22337">MQKYISLFFSVLLYLTACKSNDVPNGIIEEKEMISLLTDVHITDGAIYSLPQIPDSLYKYGRDKYVAVFKKHHTTDDQFQKSLKYYTTQPDRLQEMYNKIDVIIKAKIDSINQAQKKENDAKNKVDSAARSKTNSIKHPADTIKPVARKLNARARIDSMRQARKLATKARIDSVKRSANKTKQARKKFKNAVSPQ</sequence>
<comment type="caution">
    <text evidence="3">The sequence shown here is derived from an EMBL/GenBank/DDBJ whole genome shotgun (WGS) entry which is preliminary data.</text>
</comment>
<gene>
    <name evidence="3" type="ORF">NPE20_01375</name>
</gene>
<keyword evidence="4" id="KW-1185">Reference proteome</keyword>
<dbReference type="Proteomes" id="UP001204376">
    <property type="component" value="Unassembled WGS sequence"/>
</dbReference>
<feature type="compositionally biased region" description="Basic residues" evidence="1">
    <location>
        <begin position="177"/>
        <end position="189"/>
    </location>
</feature>
<feature type="region of interest" description="Disordered" evidence="1">
    <location>
        <begin position="115"/>
        <end position="139"/>
    </location>
</feature>
<feature type="region of interest" description="Disordered" evidence="1">
    <location>
        <begin position="164"/>
        <end position="195"/>
    </location>
</feature>
<dbReference type="InterPro" id="IPR025381">
    <property type="entry name" value="DUF4296"/>
</dbReference>
<dbReference type="EMBL" id="JANHOH010000001">
    <property type="protein sequence ID" value="MCQ6956583.1"/>
    <property type="molecule type" value="Genomic_DNA"/>
</dbReference>
<proteinExistence type="predicted"/>
<reference evidence="3 4" key="1">
    <citation type="submission" date="2022-07" db="EMBL/GenBank/DDBJ databases">
        <title>Mucilaginibacter sp. JC4.</title>
        <authorList>
            <person name="Le V."/>
            <person name="Ko S.-R."/>
            <person name="Ahn C.-Y."/>
            <person name="Oh H.-M."/>
        </authorList>
    </citation>
    <scope>NUCLEOTIDE SEQUENCE [LARGE SCALE GENOMIC DNA]</scope>
    <source>
        <strain evidence="3 4">JC4</strain>
    </source>
</reference>
<organism evidence="3 4">
    <name type="scientific">Mucilaginibacter aquariorum</name>
    <dbReference type="NCBI Taxonomy" id="2967225"/>
    <lineage>
        <taxon>Bacteria</taxon>
        <taxon>Pseudomonadati</taxon>
        <taxon>Bacteroidota</taxon>
        <taxon>Sphingobacteriia</taxon>
        <taxon>Sphingobacteriales</taxon>
        <taxon>Sphingobacteriaceae</taxon>
        <taxon>Mucilaginibacter</taxon>
    </lineage>
</organism>
<dbReference type="Pfam" id="PF14129">
    <property type="entry name" value="DUF4296"/>
    <property type="match status" value="1"/>
</dbReference>
<evidence type="ECO:0000256" key="1">
    <source>
        <dbReference type="SAM" id="MobiDB-lite"/>
    </source>
</evidence>
<feature type="compositionally biased region" description="Basic and acidic residues" evidence="1">
    <location>
        <begin position="115"/>
        <end position="129"/>
    </location>
</feature>
<name>A0ABT1SW73_9SPHI</name>
<protein>
    <submittedName>
        <fullName evidence="3">DUF4296 domain-containing protein</fullName>
    </submittedName>
</protein>
<accession>A0ABT1SW73</accession>
<evidence type="ECO:0000313" key="3">
    <source>
        <dbReference type="EMBL" id="MCQ6956583.1"/>
    </source>
</evidence>
<evidence type="ECO:0000313" key="4">
    <source>
        <dbReference type="Proteomes" id="UP001204376"/>
    </source>
</evidence>
<evidence type="ECO:0000259" key="2">
    <source>
        <dbReference type="Pfam" id="PF14129"/>
    </source>
</evidence>
<feature type="domain" description="DUF4296" evidence="2">
    <location>
        <begin position="24"/>
        <end position="107"/>
    </location>
</feature>